<sequence length="86" mass="9920">MLTQEQIDRLYGFLVLQQLLTIDECQKLKIAVGQLIDNWEPDPVYSWIFLNDKDKQQARAQLMVPIKDELSSGIEEEAIDPQTGIM</sequence>
<dbReference type="Proteomes" id="UP000677228">
    <property type="component" value="Unassembled WGS sequence"/>
</dbReference>
<proteinExistence type="predicted"/>
<protein>
    <submittedName>
        <fullName evidence="1">Uncharacterized protein</fullName>
    </submittedName>
</protein>
<dbReference type="AlphaFoldDB" id="A0A8S2E1T8"/>
<evidence type="ECO:0000313" key="3">
    <source>
        <dbReference type="Proteomes" id="UP000677228"/>
    </source>
</evidence>
<comment type="caution">
    <text evidence="1">The sequence shown here is derived from an EMBL/GenBank/DDBJ whole genome shotgun (WGS) entry which is preliminary data.</text>
</comment>
<accession>A0A8S2E1T8</accession>
<evidence type="ECO:0000313" key="1">
    <source>
        <dbReference type="EMBL" id="CAF1047126.1"/>
    </source>
</evidence>
<name>A0A8S2E1T8_9BILA</name>
<organism evidence="1 3">
    <name type="scientific">Didymodactylos carnosus</name>
    <dbReference type="NCBI Taxonomy" id="1234261"/>
    <lineage>
        <taxon>Eukaryota</taxon>
        <taxon>Metazoa</taxon>
        <taxon>Spiralia</taxon>
        <taxon>Gnathifera</taxon>
        <taxon>Rotifera</taxon>
        <taxon>Eurotatoria</taxon>
        <taxon>Bdelloidea</taxon>
        <taxon>Philodinida</taxon>
        <taxon>Philodinidae</taxon>
        <taxon>Didymodactylos</taxon>
    </lineage>
</organism>
<dbReference type="Proteomes" id="UP000682733">
    <property type="component" value="Unassembled WGS sequence"/>
</dbReference>
<dbReference type="EMBL" id="CAJOBA010007877">
    <property type="protein sequence ID" value="CAF3814964.1"/>
    <property type="molecule type" value="Genomic_DNA"/>
</dbReference>
<gene>
    <name evidence="1" type="ORF">OVA965_LOCUS16783</name>
    <name evidence="2" type="ORF">TMI583_LOCUS16793</name>
</gene>
<evidence type="ECO:0000313" key="2">
    <source>
        <dbReference type="EMBL" id="CAF3814964.1"/>
    </source>
</evidence>
<reference evidence="1" key="1">
    <citation type="submission" date="2021-02" db="EMBL/GenBank/DDBJ databases">
        <authorList>
            <person name="Nowell W R."/>
        </authorList>
    </citation>
    <scope>NUCLEOTIDE SEQUENCE</scope>
</reference>
<dbReference type="EMBL" id="CAJNOK010007866">
    <property type="protein sequence ID" value="CAF1047126.1"/>
    <property type="molecule type" value="Genomic_DNA"/>
</dbReference>